<comment type="caution">
    <text evidence="1">The sequence shown here is derived from an EMBL/GenBank/DDBJ whole genome shotgun (WGS) entry which is preliminary data.</text>
</comment>
<proteinExistence type="predicted"/>
<accession>A0AAX2M4P5</accession>
<dbReference type="EMBL" id="UIGR01000001">
    <property type="protein sequence ID" value="SUX31149.1"/>
    <property type="molecule type" value="Genomic_DNA"/>
</dbReference>
<sequence>MTVSASISLDIKASSTVYSSKLEIPAAAPTNATPFHFSVASHDDKGAAQNTLLQVAVGADSNIYVAVAPPQDLLSKAAGDVVQNLKVLVEQGKYDEKTGQFTA</sequence>
<name>A0AAX2M4P5_CHRVL</name>
<protein>
    <submittedName>
        <fullName evidence="1">Uncharacterized protein</fullName>
    </submittedName>
</protein>
<evidence type="ECO:0000313" key="2">
    <source>
        <dbReference type="Proteomes" id="UP000254029"/>
    </source>
</evidence>
<reference evidence="1 2" key="1">
    <citation type="submission" date="2018-06" db="EMBL/GenBank/DDBJ databases">
        <authorList>
            <consortium name="Pathogen Informatics"/>
            <person name="Doyle S."/>
        </authorList>
    </citation>
    <scope>NUCLEOTIDE SEQUENCE [LARGE SCALE GENOMIC DNA]</scope>
    <source>
        <strain evidence="1 2">NCTC8684</strain>
    </source>
</reference>
<dbReference type="AlphaFoldDB" id="A0AAX2M4P5"/>
<gene>
    <name evidence="1" type="ORF">NCTC8684_00172</name>
</gene>
<organism evidence="1 2">
    <name type="scientific">Chromobacterium violaceum</name>
    <dbReference type="NCBI Taxonomy" id="536"/>
    <lineage>
        <taxon>Bacteria</taxon>
        <taxon>Pseudomonadati</taxon>
        <taxon>Pseudomonadota</taxon>
        <taxon>Betaproteobacteria</taxon>
        <taxon>Neisseriales</taxon>
        <taxon>Chromobacteriaceae</taxon>
        <taxon>Chromobacterium</taxon>
    </lineage>
</organism>
<dbReference type="RefSeq" id="WP_043629402.1">
    <property type="nucleotide sequence ID" value="NZ_JBHMEH010000065.1"/>
</dbReference>
<dbReference type="Proteomes" id="UP000254029">
    <property type="component" value="Unassembled WGS sequence"/>
</dbReference>
<evidence type="ECO:0000313" key="1">
    <source>
        <dbReference type="EMBL" id="SUX31149.1"/>
    </source>
</evidence>